<reference evidence="2 3" key="1">
    <citation type="journal article" date="2017" name="Int. J. Syst. Evol. Microbiol.">
        <title>Pseudokineococcus basanitobsidens sp. nov., isolated from volcanic rock.</title>
        <authorList>
            <person name="Lee D.W."/>
            <person name="Park M.Y."/>
            <person name="Kim J.J."/>
            <person name="Kim B.S."/>
        </authorList>
    </citation>
    <scope>NUCLEOTIDE SEQUENCE [LARGE SCALE GENOMIC DNA]</scope>
    <source>
        <strain evidence="2 3">DSM 103726</strain>
    </source>
</reference>
<name>A0ABU8RKK5_9ACTN</name>
<dbReference type="Pfam" id="PF02661">
    <property type="entry name" value="Fic"/>
    <property type="match status" value="1"/>
</dbReference>
<accession>A0ABU8RKK5</accession>
<dbReference type="InterPro" id="IPR040198">
    <property type="entry name" value="Fido_containing"/>
</dbReference>
<dbReference type="PANTHER" id="PTHR13504">
    <property type="entry name" value="FIDO DOMAIN-CONTAINING PROTEIN DDB_G0283145"/>
    <property type="match status" value="1"/>
</dbReference>
<gene>
    <name evidence="2" type="ORF">WDZ17_09765</name>
</gene>
<dbReference type="InterPro" id="IPR036597">
    <property type="entry name" value="Fido-like_dom_sf"/>
</dbReference>
<evidence type="ECO:0000313" key="2">
    <source>
        <dbReference type="EMBL" id="MEJ5945576.1"/>
    </source>
</evidence>
<sequence>MRSFDAQTRLIATVPGDVVRLTSTVDRGQGQEALHVAQLPGLLEQLAFRARVQSVKASSALEGVVVPDDRRADRIIAGSATTLRTRDESELAGYRDALDYLWVDDWRPLNVGLVLHLHRLLLQRTTATGGALKTSDNLVVDRLPDGTRRVRFHPVSAQATPYFLDELVGRFRDERERDVHHPLLLTGLFVLDLLVIHPFDDGNGRVARILTNALLADVGYGVARYVSLEQLIADTSTDYYAALLASTHGWHEGEHDPWPWLRYFAGTVARSYELFAQRAGSSREAGGKRDRVKRYVLEQAPTTFSIADIRTALPGISDGTIRNALDDLRAEERVASDGTGRSATWTRR</sequence>
<protein>
    <submittedName>
        <fullName evidence="2">Fic family protein</fullName>
    </submittedName>
</protein>
<keyword evidence="3" id="KW-1185">Reference proteome</keyword>
<proteinExistence type="predicted"/>
<dbReference type="EMBL" id="JBBIAA010000009">
    <property type="protein sequence ID" value="MEJ5945576.1"/>
    <property type="molecule type" value="Genomic_DNA"/>
</dbReference>
<organism evidence="2 3">
    <name type="scientific">Pseudokineococcus basanitobsidens</name>
    <dbReference type="NCBI Taxonomy" id="1926649"/>
    <lineage>
        <taxon>Bacteria</taxon>
        <taxon>Bacillati</taxon>
        <taxon>Actinomycetota</taxon>
        <taxon>Actinomycetes</taxon>
        <taxon>Kineosporiales</taxon>
        <taxon>Kineosporiaceae</taxon>
        <taxon>Pseudokineococcus</taxon>
    </lineage>
</organism>
<feature type="domain" description="Fido" evidence="1">
    <location>
        <begin position="109"/>
        <end position="266"/>
    </location>
</feature>
<evidence type="ECO:0000313" key="3">
    <source>
        <dbReference type="Proteomes" id="UP001387100"/>
    </source>
</evidence>
<evidence type="ECO:0000259" key="1">
    <source>
        <dbReference type="PROSITE" id="PS51459"/>
    </source>
</evidence>
<dbReference type="PROSITE" id="PS51459">
    <property type="entry name" value="FIDO"/>
    <property type="match status" value="1"/>
</dbReference>
<dbReference type="SUPFAM" id="SSF140931">
    <property type="entry name" value="Fic-like"/>
    <property type="match status" value="1"/>
</dbReference>
<dbReference type="InterPro" id="IPR003812">
    <property type="entry name" value="Fido"/>
</dbReference>
<dbReference type="RefSeq" id="WP_339574961.1">
    <property type="nucleotide sequence ID" value="NZ_JBBIAA010000009.1"/>
</dbReference>
<dbReference type="PANTHER" id="PTHR13504:SF33">
    <property type="entry name" value="FIC FAMILY PROTEIN"/>
    <property type="match status" value="1"/>
</dbReference>
<comment type="caution">
    <text evidence="2">The sequence shown here is derived from an EMBL/GenBank/DDBJ whole genome shotgun (WGS) entry which is preliminary data.</text>
</comment>
<dbReference type="Proteomes" id="UP001387100">
    <property type="component" value="Unassembled WGS sequence"/>
</dbReference>
<dbReference type="Gene3D" id="1.10.3290.10">
    <property type="entry name" value="Fido-like domain"/>
    <property type="match status" value="1"/>
</dbReference>